<evidence type="ECO:0000256" key="1">
    <source>
        <dbReference type="SAM" id="Phobius"/>
    </source>
</evidence>
<feature type="transmembrane region" description="Helical" evidence="1">
    <location>
        <begin position="6"/>
        <end position="30"/>
    </location>
</feature>
<accession>A0ABN8LFK6</accession>
<protein>
    <submittedName>
        <fullName evidence="2">Uncharacterized protein</fullName>
    </submittedName>
</protein>
<evidence type="ECO:0000313" key="2">
    <source>
        <dbReference type="EMBL" id="CAH3014229.1"/>
    </source>
</evidence>
<organism evidence="2 3">
    <name type="scientific">Porites evermanni</name>
    <dbReference type="NCBI Taxonomy" id="104178"/>
    <lineage>
        <taxon>Eukaryota</taxon>
        <taxon>Metazoa</taxon>
        <taxon>Cnidaria</taxon>
        <taxon>Anthozoa</taxon>
        <taxon>Hexacorallia</taxon>
        <taxon>Scleractinia</taxon>
        <taxon>Fungiina</taxon>
        <taxon>Poritidae</taxon>
        <taxon>Porites</taxon>
    </lineage>
</organism>
<keyword evidence="3" id="KW-1185">Reference proteome</keyword>
<keyword evidence="1" id="KW-0472">Membrane</keyword>
<gene>
    <name evidence="2" type="ORF">PEVE_00039550</name>
</gene>
<keyword evidence="1" id="KW-0812">Transmembrane</keyword>
<feature type="transmembrane region" description="Helical" evidence="1">
    <location>
        <begin position="130"/>
        <end position="153"/>
    </location>
</feature>
<evidence type="ECO:0000313" key="3">
    <source>
        <dbReference type="Proteomes" id="UP001159427"/>
    </source>
</evidence>
<dbReference type="PANTHER" id="PTHR37919:SF2">
    <property type="entry name" value="EXPERA DOMAIN-CONTAINING PROTEIN"/>
    <property type="match status" value="1"/>
</dbReference>
<dbReference type="PANTHER" id="PTHR37919">
    <property type="entry name" value="PROTEIN CBG05606"/>
    <property type="match status" value="1"/>
</dbReference>
<proteinExistence type="predicted"/>
<feature type="transmembrane region" description="Helical" evidence="1">
    <location>
        <begin position="94"/>
        <end position="118"/>
    </location>
</feature>
<name>A0ABN8LFK6_9CNID</name>
<dbReference type="Proteomes" id="UP001159427">
    <property type="component" value="Unassembled WGS sequence"/>
</dbReference>
<sequence length="170" mass="19493">MMRQNLPSWVAFWLLLSSIICAIDAFFVLLRPHTLPGGKWNYLFKPYNIYIQVDARYKDLKDAFVIGQSWMNIVEVCLNIVTFILHRKSSVKSVICGIVVSTMTCAKTILFTLMATQLCTEEVLFENVDWPIFAGLFVIPNSIWIVVPFLCIVKLSSTLINNMEKHKKEA</sequence>
<keyword evidence="1" id="KW-1133">Transmembrane helix</keyword>
<dbReference type="EMBL" id="CALNXI010000007">
    <property type="protein sequence ID" value="CAH3014229.1"/>
    <property type="molecule type" value="Genomic_DNA"/>
</dbReference>
<comment type="caution">
    <text evidence="2">The sequence shown here is derived from an EMBL/GenBank/DDBJ whole genome shotgun (WGS) entry which is preliminary data.</text>
</comment>
<reference evidence="2 3" key="1">
    <citation type="submission" date="2022-05" db="EMBL/GenBank/DDBJ databases">
        <authorList>
            <consortium name="Genoscope - CEA"/>
            <person name="William W."/>
        </authorList>
    </citation>
    <scope>NUCLEOTIDE SEQUENCE [LARGE SCALE GENOMIC DNA]</scope>
</reference>